<accession>A0A5C5WPS2</accession>
<evidence type="ECO:0000256" key="1">
    <source>
        <dbReference type="SAM" id="Phobius"/>
    </source>
</evidence>
<keyword evidence="3" id="KW-1185">Reference proteome</keyword>
<comment type="caution">
    <text evidence="2">The sequence shown here is derived from an EMBL/GenBank/DDBJ whole genome shotgun (WGS) entry which is preliminary data.</text>
</comment>
<reference evidence="2 3" key="1">
    <citation type="submission" date="2019-02" db="EMBL/GenBank/DDBJ databases">
        <title>Deep-cultivation of Planctomycetes and their phenomic and genomic characterization uncovers novel biology.</title>
        <authorList>
            <person name="Wiegand S."/>
            <person name="Jogler M."/>
            <person name="Boedeker C."/>
            <person name="Pinto D."/>
            <person name="Vollmers J."/>
            <person name="Rivas-Marin E."/>
            <person name="Kohn T."/>
            <person name="Peeters S.H."/>
            <person name="Heuer A."/>
            <person name="Rast P."/>
            <person name="Oberbeckmann S."/>
            <person name="Bunk B."/>
            <person name="Jeske O."/>
            <person name="Meyerdierks A."/>
            <person name="Storesund J.E."/>
            <person name="Kallscheuer N."/>
            <person name="Luecker S."/>
            <person name="Lage O.M."/>
            <person name="Pohl T."/>
            <person name="Merkel B.J."/>
            <person name="Hornburger P."/>
            <person name="Mueller R.-W."/>
            <person name="Bruemmer F."/>
            <person name="Labrenz M."/>
            <person name="Spormann A.M."/>
            <person name="Op Den Camp H."/>
            <person name="Overmann J."/>
            <person name="Amann R."/>
            <person name="Jetten M.S.M."/>
            <person name="Mascher T."/>
            <person name="Medema M.H."/>
            <person name="Devos D.P."/>
            <person name="Kaster A.-K."/>
            <person name="Ovreas L."/>
            <person name="Rohde M."/>
            <person name="Galperin M.Y."/>
            <person name="Jogler C."/>
        </authorList>
    </citation>
    <scope>NUCLEOTIDE SEQUENCE [LARGE SCALE GENOMIC DNA]</scope>
    <source>
        <strain evidence="2 3">CA85</strain>
    </source>
</reference>
<dbReference type="Proteomes" id="UP000318053">
    <property type="component" value="Unassembled WGS sequence"/>
</dbReference>
<gene>
    <name evidence="2" type="ORF">CA85_50890</name>
</gene>
<proteinExistence type="predicted"/>
<feature type="transmembrane region" description="Helical" evidence="1">
    <location>
        <begin position="56"/>
        <end position="75"/>
    </location>
</feature>
<name>A0A5C5WPS2_9BACT</name>
<dbReference type="AlphaFoldDB" id="A0A5C5WPS2"/>
<evidence type="ECO:0000313" key="3">
    <source>
        <dbReference type="Proteomes" id="UP000318053"/>
    </source>
</evidence>
<dbReference type="EMBL" id="SJPK01000032">
    <property type="protein sequence ID" value="TWT52121.1"/>
    <property type="molecule type" value="Genomic_DNA"/>
</dbReference>
<evidence type="ECO:0008006" key="4">
    <source>
        <dbReference type="Google" id="ProtNLM"/>
    </source>
</evidence>
<organism evidence="2 3">
    <name type="scientific">Allorhodopirellula solitaria</name>
    <dbReference type="NCBI Taxonomy" id="2527987"/>
    <lineage>
        <taxon>Bacteria</taxon>
        <taxon>Pseudomonadati</taxon>
        <taxon>Planctomycetota</taxon>
        <taxon>Planctomycetia</taxon>
        <taxon>Pirellulales</taxon>
        <taxon>Pirellulaceae</taxon>
        <taxon>Allorhodopirellula</taxon>
    </lineage>
</organism>
<evidence type="ECO:0000313" key="2">
    <source>
        <dbReference type="EMBL" id="TWT52121.1"/>
    </source>
</evidence>
<keyword evidence="1" id="KW-0472">Membrane</keyword>
<dbReference type="SUPFAM" id="SSF53756">
    <property type="entry name" value="UDP-Glycosyltransferase/glycogen phosphorylase"/>
    <property type="match status" value="1"/>
</dbReference>
<sequence>MEVGVAAFKRAYHSGRMPPCNIDVLGEVKNGNYLQRATPMLLGLRKMRRLIKSADIVYAFGGDMALFCLLAGAGLQRPVVIEVGDVRAVQTRPGIRGKLFRSLDRYLTSRCKLLIVTSPAFAKYYYRDWIGVETPSLAIENKVDNQVALAAKSSKRLTSSNERPLKDRAMRIGYFGLLRDSWSWEVLLDLARSHPSRFHVHLAGLCPTKERLEEIRDMPNVTYFGEYRSPGDLPGLYNNIDMTWACYPPIRQDDWNFKWARPNRFYESCMFGRPTFTREGCQDAFDVKHYRIGKIVHGVVATDVTEEIASITYEQWQCWANAMRQLPDNLYTLTTEACELNAKLVAIGGGGRPTNNRGRLRR</sequence>
<keyword evidence="1" id="KW-1133">Transmembrane helix</keyword>
<protein>
    <recommendedName>
        <fullName evidence="4">Glycosyltransferase subfamily 4-like N-terminal domain-containing protein</fullName>
    </recommendedName>
</protein>
<keyword evidence="1" id="KW-0812">Transmembrane</keyword>